<accession>A0ACB8AVK2</accession>
<organism evidence="1 2">
    <name type="scientific">Leucogyrophana mollusca</name>
    <dbReference type="NCBI Taxonomy" id="85980"/>
    <lineage>
        <taxon>Eukaryota</taxon>
        <taxon>Fungi</taxon>
        <taxon>Dikarya</taxon>
        <taxon>Basidiomycota</taxon>
        <taxon>Agaricomycotina</taxon>
        <taxon>Agaricomycetes</taxon>
        <taxon>Agaricomycetidae</taxon>
        <taxon>Boletales</taxon>
        <taxon>Boletales incertae sedis</taxon>
        <taxon>Leucogyrophana</taxon>
    </lineage>
</organism>
<protein>
    <submittedName>
        <fullName evidence="1">Uncharacterized protein</fullName>
    </submittedName>
</protein>
<dbReference type="Proteomes" id="UP000790709">
    <property type="component" value="Unassembled WGS sequence"/>
</dbReference>
<evidence type="ECO:0000313" key="2">
    <source>
        <dbReference type="Proteomes" id="UP000790709"/>
    </source>
</evidence>
<feature type="non-terminal residue" evidence="1">
    <location>
        <position position="468"/>
    </location>
</feature>
<reference evidence="1" key="1">
    <citation type="journal article" date="2021" name="New Phytol.">
        <title>Evolutionary innovations through gain and loss of genes in the ectomycorrhizal Boletales.</title>
        <authorList>
            <person name="Wu G."/>
            <person name="Miyauchi S."/>
            <person name="Morin E."/>
            <person name="Kuo A."/>
            <person name="Drula E."/>
            <person name="Varga T."/>
            <person name="Kohler A."/>
            <person name="Feng B."/>
            <person name="Cao Y."/>
            <person name="Lipzen A."/>
            <person name="Daum C."/>
            <person name="Hundley H."/>
            <person name="Pangilinan J."/>
            <person name="Johnson J."/>
            <person name="Barry K."/>
            <person name="LaButti K."/>
            <person name="Ng V."/>
            <person name="Ahrendt S."/>
            <person name="Min B."/>
            <person name="Choi I.G."/>
            <person name="Park H."/>
            <person name="Plett J.M."/>
            <person name="Magnuson J."/>
            <person name="Spatafora J.W."/>
            <person name="Nagy L.G."/>
            <person name="Henrissat B."/>
            <person name="Grigoriev I.V."/>
            <person name="Yang Z.L."/>
            <person name="Xu J."/>
            <person name="Martin F.M."/>
        </authorList>
    </citation>
    <scope>NUCLEOTIDE SEQUENCE</scope>
    <source>
        <strain evidence="1">KUC20120723A-06</strain>
    </source>
</reference>
<keyword evidence="2" id="KW-1185">Reference proteome</keyword>
<proteinExistence type="predicted"/>
<comment type="caution">
    <text evidence="1">The sequence shown here is derived from an EMBL/GenBank/DDBJ whole genome shotgun (WGS) entry which is preliminary data.</text>
</comment>
<gene>
    <name evidence="1" type="ORF">BV22DRAFT_1135734</name>
</gene>
<evidence type="ECO:0000313" key="1">
    <source>
        <dbReference type="EMBL" id="KAH7917063.1"/>
    </source>
</evidence>
<name>A0ACB8AVK2_9AGAM</name>
<dbReference type="EMBL" id="MU267308">
    <property type="protein sequence ID" value="KAH7917063.1"/>
    <property type="molecule type" value="Genomic_DNA"/>
</dbReference>
<sequence length="468" mass="52935">MRESVSLPAHDRLPFDVYLYILEQYSPIVSVSPSEVEKTFVACLQTGSSNLREAALMPRLWKPHYQARYTVFDVDNETSRKGADNNWQVMYRQRRLLDRRAQSLLNDVVVGLEREARVNEIIQTLSFDVWNIIVLEIQRVNPEILQQAKRDRMRMLFLSRTYWAKQILDAISRRAALKMWSELPTLNREPCLESHFAALSGFFSVPPTEISTTFTLLTSECRSYIPDLAKLREPATFPRNITLITAICKRICSFMSSRGFQVATGEFILKQSPPDLIYLREGAAYYSIWNHLPHTFLTTHRATLPVPLLYVFVCIARRLGIPALPVANDSKFFVHVPVNDDSAAGVYVDVCAGEVIDQLPDPPPFPKNVKSLLTHTSINIMSALALANGGMSAAESNSAKYVAYSLGSIIRKDHRSIDFLVDHIALFPLDARAVLQDTVAPLVSDPAHQWAILERCRACAVRDQREAD</sequence>